<accession>A0A8J7YCX4</accession>
<dbReference type="InterPro" id="IPR014757">
    <property type="entry name" value="Tscrpt_reg_IclR_C"/>
</dbReference>
<organism evidence="5 6">
    <name type="scientific">Haloarcula limicola</name>
    <dbReference type="NCBI Taxonomy" id="1429915"/>
    <lineage>
        <taxon>Archaea</taxon>
        <taxon>Methanobacteriati</taxon>
        <taxon>Methanobacteriota</taxon>
        <taxon>Stenosarchaea group</taxon>
        <taxon>Halobacteria</taxon>
        <taxon>Halobacteriales</taxon>
        <taxon>Haloarculaceae</taxon>
        <taxon>Haloarcula</taxon>
    </lineage>
</organism>
<dbReference type="Pfam" id="PF09339">
    <property type="entry name" value="HTH_IclR"/>
    <property type="match status" value="1"/>
</dbReference>
<dbReference type="SUPFAM" id="SSF46785">
    <property type="entry name" value="Winged helix' DNA-binding domain"/>
    <property type="match status" value="1"/>
</dbReference>
<evidence type="ECO:0000256" key="3">
    <source>
        <dbReference type="ARBA" id="ARBA00023163"/>
    </source>
</evidence>
<dbReference type="GO" id="GO:0003677">
    <property type="term" value="F:DNA binding"/>
    <property type="evidence" value="ECO:0007669"/>
    <property type="project" value="UniProtKB-KW"/>
</dbReference>
<evidence type="ECO:0000313" key="5">
    <source>
        <dbReference type="EMBL" id="MBV0926178.1"/>
    </source>
</evidence>
<dbReference type="EMBL" id="JAHQXF010000003">
    <property type="protein sequence ID" value="MBV0926178.1"/>
    <property type="molecule type" value="Genomic_DNA"/>
</dbReference>
<dbReference type="PROSITE" id="PS51078">
    <property type="entry name" value="ICLR_ED"/>
    <property type="match status" value="1"/>
</dbReference>
<evidence type="ECO:0000313" key="6">
    <source>
        <dbReference type="Proteomes" id="UP000766550"/>
    </source>
</evidence>
<name>A0A8J7YCX4_9EURY</name>
<dbReference type="Gene3D" id="1.10.10.10">
    <property type="entry name" value="Winged helix-like DNA-binding domain superfamily/Winged helix DNA-binding domain"/>
    <property type="match status" value="1"/>
</dbReference>
<dbReference type="OrthoDB" id="14763at2157"/>
<keyword evidence="2" id="KW-0238">DNA-binding</keyword>
<dbReference type="InterPro" id="IPR050707">
    <property type="entry name" value="HTH_MetabolicPath_Reg"/>
</dbReference>
<keyword evidence="6" id="KW-1185">Reference proteome</keyword>
<evidence type="ECO:0000256" key="1">
    <source>
        <dbReference type="ARBA" id="ARBA00023015"/>
    </source>
</evidence>
<dbReference type="GO" id="GO:0045892">
    <property type="term" value="P:negative regulation of DNA-templated transcription"/>
    <property type="evidence" value="ECO:0007669"/>
    <property type="project" value="TreeGrafter"/>
</dbReference>
<evidence type="ECO:0000259" key="4">
    <source>
        <dbReference type="PROSITE" id="PS51078"/>
    </source>
</evidence>
<dbReference type="InterPro" id="IPR036388">
    <property type="entry name" value="WH-like_DNA-bd_sf"/>
</dbReference>
<dbReference type="SMART" id="SM00346">
    <property type="entry name" value="HTH_ICLR"/>
    <property type="match status" value="1"/>
</dbReference>
<dbReference type="PANTHER" id="PTHR30136">
    <property type="entry name" value="HELIX-TURN-HELIX TRANSCRIPTIONAL REGULATOR, ICLR FAMILY"/>
    <property type="match status" value="1"/>
</dbReference>
<dbReference type="CDD" id="cd00090">
    <property type="entry name" value="HTH_ARSR"/>
    <property type="match status" value="1"/>
</dbReference>
<keyword evidence="3" id="KW-0804">Transcription</keyword>
<dbReference type="SUPFAM" id="SSF55781">
    <property type="entry name" value="GAF domain-like"/>
    <property type="match status" value="1"/>
</dbReference>
<keyword evidence="1" id="KW-0805">Transcription regulation</keyword>
<reference evidence="5 6" key="1">
    <citation type="submission" date="2021-06" db="EMBL/GenBank/DDBJ databases">
        <title>New haloarchaea isolates fom saline soil.</title>
        <authorList>
            <person name="Duran-Viseras A."/>
            <person name="Sanchez-Porro C.S."/>
            <person name="Ventosa A."/>
        </authorList>
    </citation>
    <scope>NUCLEOTIDE SEQUENCE [LARGE SCALE GENOMIC DNA]</scope>
    <source>
        <strain evidence="5 6">JCM 183640</strain>
    </source>
</reference>
<dbReference type="AlphaFoldDB" id="A0A8J7YCX4"/>
<comment type="caution">
    <text evidence="5">The sequence shown here is derived from an EMBL/GenBank/DDBJ whole genome shotgun (WGS) entry which is preliminary data.</text>
</comment>
<dbReference type="GO" id="GO:0003700">
    <property type="term" value="F:DNA-binding transcription factor activity"/>
    <property type="evidence" value="ECO:0007669"/>
    <property type="project" value="TreeGrafter"/>
</dbReference>
<gene>
    <name evidence="5" type="ORF">KTS45_18385</name>
</gene>
<proteinExistence type="predicted"/>
<dbReference type="Proteomes" id="UP000766550">
    <property type="component" value="Unassembled WGS sequence"/>
</dbReference>
<dbReference type="Gene3D" id="3.30.450.40">
    <property type="match status" value="1"/>
</dbReference>
<dbReference type="InterPro" id="IPR011991">
    <property type="entry name" value="ArsR-like_HTH"/>
</dbReference>
<dbReference type="InterPro" id="IPR029016">
    <property type="entry name" value="GAF-like_dom_sf"/>
</dbReference>
<protein>
    <submittedName>
        <fullName evidence="5">IclR family transcriptional regulator</fullName>
    </submittedName>
</protein>
<sequence>MPEPTAADDAGRRIQAVDTSCEILEALRDLDGAGISELADELDWSKATIHGHLATLADNEFVVKRGDTYEISLRFVDIGEYAKSQVDIHDIAVKEVDRLAEETGEVAQFMVKEHGRGVYLHKASGENAIQTASYTGNRKDLHCTALGKAILSQLPESEVDEVIERHGLPARTERTVTTRQELFENLEEIRDRGVAFDDEEILQGLRCIAAPIEHPKGNLHGAISISGPTNRFKGERFREELPEIVQGAANVIEVNATQV</sequence>
<evidence type="ECO:0000256" key="2">
    <source>
        <dbReference type="ARBA" id="ARBA00023125"/>
    </source>
</evidence>
<dbReference type="InterPro" id="IPR005471">
    <property type="entry name" value="Tscrpt_reg_IclR_N"/>
</dbReference>
<feature type="domain" description="IclR-ED" evidence="4">
    <location>
        <begin position="74"/>
        <end position="258"/>
    </location>
</feature>
<dbReference type="Pfam" id="PF01614">
    <property type="entry name" value="IclR_C"/>
    <property type="match status" value="1"/>
</dbReference>
<dbReference type="PANTHER" id="PTHR30136:SF35">
    <property type="entry name" value="HTH-TYPE TRANSCRIPTIONAL REGULATOR RV1719"/>
    <property type="match status" value="1"/>
</dbReference>
<dbReference type="InterPro" id="IPR036390">
    <property type="entry name" value="WH_DNA-bd_sf"/>
</dbReference>
<dbReference type="RefSeq" id="WP_162318967.1">
    <property type="nucleotide sequence ID" value="NZ_JAHQXF010000003.1"/>
</dbReference>